<feature type="compositionally biased region" description="Basic and acidic residues" evidence="1">
    <location>
        <begin position="667"/>
        <end position="676"/>
    </location>
</feature>
<dbReference type="PANTHER" id="PTHR37198">
    <property type="entry name" value="NUCLEOLIN"/>
    <property type="match status" value="1"/>
</dbReference>
<evidence type="ECO:0000313" key="3">
    <source>
        <dbReference type="EMBL" id="RAL43682.1"/>
    </source>
</evidence>
<dbReference type="EMBL" id="NQVE01000152">
    <property type="protein sequence ID" value="RAL43682.1"/>
    <property type="molecule type" value="Genomic_DNA"/>
</dbReference>
<feature type="compositionally biased region" description="Acidic residues" evidence="1">
    <location>
        <begin position="706"/>
        <end position="715"/>
    </location>
</feature>
<feature type="region of interest" description="Disordered" evidence="1">
    <location>
        <begin position="663"/>
        <end position="771"/>
    </location>
</feature>
<name>A0A328DCU3_9ASTE</name>
<proteinExistence type="predicted"/>
<protein>
    <submittedName>
        <fullName evidence="3">Uncharacterized protein</fullName>
    </submittedName>
</protein>
<accession>A0A328DCU3</accession>
<feature type="compositionally biased region" description="Basic and acidic residues" evidence="1">
    <location>
        <begin position="385"/>
        <end position="398"/>
    </location>
</feature>
<dbReference type="PANTHER" id="PTHR37198:SF1">
    <property type="entry name" value="NUCLEOLIN"/>
    <property type="match status" value="1"/>
</dbReference>
<organism evidence="3 4">
    <name type="scientific">Cuscuta australis</name>
    <dbReference type="NCBI Taxonomy" id="267555"/>
    <lineage>
        <taxon>Eukaryota</taxon>
        <taxon>Viridiplantae</taxon>
        <taxon>Streptophyta</taxon>
        <taxon>Embryophyta</taxon>
        <taxon>Tracheophyta</taxon>
        <taxon>Spermatophyta</taxon>
        <taxon>Magnoliopsida</taxon>
        <taxon>eudicotyledons</taxon>
        <taxon>Gunneridae</taxon>
        <taxon>Pentapetalae</taxon>
        <taxon>asterids</taxon>
        <taxon>lamiids</taxon>
        <taxon>Solanales</taxon>
        <taxon>Convolvulaceae</taxon>
        <taxon>Cuscuteae</taxon>
        <taxon>Cuscuta</taxon>
        <taxon>Cuscuta subgen. Grammica</taxon>
        <taxon>Cuscuta sect. Cleistogrammica</taxon>
    </lineage>
</organism>
<keyword evidence="4" id="KW-1185">Reference proteome</keyword>
<gene>
    <name evidence="3" type="ORF">DM860_014183</name>
</gene>
<keyword evidence="2" id="KW-1133">Transmembrane helix</keyword>
<keyword evidence="2" id="KW-0472">Membrane</keyword>
<evidence type="ECO:0000256" key="2">
    <source>
        <dbReference type="SAM" id="Phobius"/>
    </source>
</evidence>
<feature type="region of interest" description="Disordered" evidence="1">
    <location>
        <begin position="376"/>
        <end position="404"/>
    </location>
</feature>
<dbReference type="Proteomes" id="UP000249390">
    <property type="component" value="Unassembled WGS sequence"/>
</dbReference>
<reference evidence="3 4" key="1">
    <citation type="submission" date="2018-06" db="EMBL/GenBank/DDBJ databases">
        <title>The Genome of Cuscuta australis (Dodder) Provides Insight into the Evolution of Plant Parasitism.</title>
        <authorList>
            <person name="Liu H."/>
        </authorList>
    </citation>
    <scope>NUCLEOTIDE SEQUENCE [LARGE SCALE GENOMIC DNA]</scope>
    <source>
        <strain evidence="4">cv. Yunnan</strain>
        <tissue evidence="3">Vines</tissue>
    </source>
</reference>
<comment type="caution">
    <text evidence="3">The sequence shown here is derived from an EMBL/GenBank/DDBJ whole genome shotgun (WGS) entry which is preliminary data.</text>
</comment>
<feature type="transmembrane region" description="Helical" evidence="2">
    <location>
        <begin position="60"/>
        <end position="81"/>
    </location>
</feature>
<evidence type="ECO:0000313" key="4">
    <source>
        <dbReference type="Proteomes" id="UP000249390"/>
    </source>
</evidence>
<feature type="region of interest" description="Disordered" evidence="1">
    <location>
        <begin position="93"/>
        <end position="145"/>
    </location>
</feature>
<feature type="compositionally biased region" description="Basic and acidic residues" evidence="1">
    <location>
        <begin position="734"/>
        <end position="747"/>
    </location>
</feature>
<sequence length="888" mass="98138">MMEDNHNNKIVSNVFESRGRKRLIIRWLLERGVMRLGRNVIMSAAVVSSAPLVLPPLLAISAVGFVVWVPAGVVVAGYAAVEKLMATLLPLPQLPSSSSTPHDDDDGGGGEKDFGEEGDEEGFATDENLTEGVGEYLKRDDGEGKDVTYEYGNLEEKCYEDDGEKWLGGECEEGKDVTYEYGNLEEKGYEDDGEKCIQGEEGEAMEITTCVNLEEEYNVEDISKSLEEGGHAEDKYLNLEGAGECLEGGEQWGFEEDGDLVERGEEGYMDEVNDLLEKEDDEGGGQGDQKEIAIDEGLEEGYKGDDGDDGEYLEGKNEINNNAHSLKEGYMGEPNESEEEDLKNVSNPYASYGRDYSECSVEYTCTISAEEEIAGKQEGSLGSHAAERSNDVETKESADEPSTEVMAMISEEKIRVELERDLAAKGVTEEHCERVDGEGKVIDIDENVEEESYVEEYLESEHGEGEDVAIDEDLRKGCYVEEAREYLKGEDEENINENLEKKKGCVEKKGYEDEECEEEKDAINVYENLEKKGHENDGGRCIEGEQGDTKGIKTCLKLKAEYNVEDDRDVNLEEGYKEGVDKYLEGEQRGFEEIVPVDGDLMEGEGYMEGVGEGEGFEDKEYLEGGARGDRKEIAIDEGLEEGYEGDGGEYLEEEQGGAAIDWNLEDGERSDDKNETNNARISKVEVEQESRCGIGESLIQKDEPNTNEEEDVEMDISVKDDVNAQASEESVAETEKQRSVGEDLKNDSAPLESGRKYVSDGMGSEPSSTDDYTCTLVSMEEGNVGEQEGSLGSHTLECSTSIIKTKESAEPSNEVMGTMSEEKIWEQVSAIRAILGYKDAKQRSTVDEIKALFVFIGVEPPSPFDDPSHLTDVYQKLKILMSIVGTK</sequence>
<feature type="region of interest" description="Disordered" evidence="1">
    <location>
        <begin position="275"/>
        <end position="342"/>
    </location>
</feature>
<evidence type="ECO:0000256" key="1">
    <source>
        <dbReference type="SAM" id="MobiDB-lite"/>
    </source>
</evidence>
<feature type="compositionally biased region" description="Basic and acidic residues" evidence="1">
    <location>
        <begin position="136"/>
        <end position="145"/>
    </location>
</feature>
<keyword evidence="2" id="KW-0812">Transmembrane</keyword>
<dbReference type="AlphaFoldDB" id="A0A328DCU3"/>